<keyword evidence="4" id="KW-1185">Reference proteome</keyword>
<evidence type="ECO:0000313" key="3">
    <source>
        <dbReference type="EMBL" id="PKV98003.1"/>
    </source>
</evidence>
<dbReference type="Pfam" id="PF13581">
    <property type="entry name" value="HATPase_c_2"/>
    <property type="match status" value="1"/>
</dbReference>
<protein>
    <submittedName>
        <fullName evidence="3">Anti-sigma regulatory factor (Ser/Thr protein kinase)</fullName>
    </submittedName>
</protein>
<feature type="domain" description="Histidine kinase/HSP90-like ATPase" evidence="2">
    <location>
        <begin position="19"/>
        <end position="132"/>
    </location>
</feature>
<gene>
    <name evidence="3" type="ORF">ATK86_0008</name>
</gene>
<dbReference type="Proteomes" id="UP000233766">
    <property type="component" value="Unassembled WGS sequence"/>
</dbReference>
<accession>A0A2N3WVW3</accession>
<dbReference type="EMBL" id="PJMW01000001">
    <property type="protein sequence ID" value="PKV98003.1"/>
    <property type="molecule type" value="Genomic_DNA"/>
</dbReference>
<dbReference type="GO" id="GO:0004674">
    <property type="term" value="F:protein serine/threonine kinase activity"/>
    <property type="evidence" value="ECO:0007669"/>
    <property type="project" value="UniProtKB-KW"/>
</dbReference>
<sequence length="137" mass="14723">MTTHPSRQESAVKPFEIDFSADAARLAEVRHALQAWLAEVPVDPDQAYDIVLAVGEACTNAVEHGHRGDGGTVRVTAALTETHLHTVVTDTGHWIAPRPDTDASRGRGMGIMRALSSEFEVSTSGAGTVVEMWFARS</sequence>
<dbReference type="PANTHER" id="PTHR35526:SF3">
    <property type="entry name" value="ANTI-SIGMA-F FACTOR RSBW"/>
    <property type="match status" value="1"/>
</dbReference>
<dbReference type="InterPro" id="IPR003594">
    <property type="entry name" value="HATPase_dom"/>
</dbReference>
<name>A0A2N3WVW3_9NOCA</name>
<comment type="caution">
    <text evidence="3">The sequence shown here is derived from an EMBL/GenBank/DDBJ whole genome shotgun (WGS) entry which is preliminary data.</text>
</comment>
<keyword evidence="1" id="KW-0723">Serine/threonine-protein kinase</keyword>
<dbReference type="PANTHER" id="PTHR35526">
    <property type="entry name" value="ANTI-SIGMA-F FACTOR RSBW-RELATED"/>
    <property type="match status" value="1"/>
</dbReference>
<dbReference type="Gene3D" id="3.30.565.10">
    <property type="entry name" value="Histidine kinase-like ATPase, C-terminal domain"/>
    <property type="match status" value="1"/>
</dbReference>
<dbReference type="SUPFAM" id="SSF55874">
    <property type="entry name" value="ATPase domain of HSP90 chaperone/DNA topoisomerase II/histidine kinase"/>
    <property type="match status" value="1"/>
</dbReference>
<organism evidence="3 4">
    <name type="scientific">Nocardia fluminea</name>
    <dbReference type="NCBI Taxonomy" id="134984"/>
    <lineage>
        <taxon>Bacteria</taxon>
        <taxon>Bacillati</taxon>
        <taxon>Actinomycetota</taxon>
        <taxon>Actinomycetes</taxon>
        <taxon>Mycobacteriales</taxon>
        <taxon>Nocardiaceae</taxon>
        <taxon>Nocardia</taxon>
    </lineage>
</organism>
<evidence type="ECO:0000313" key="4">
    <source>
        <dbReference type="Proteomes" id="UP000233766"/>
    </source>
</evidence>
<dbReference type="InterPro" id="IPR050267">
    <property type="entry name" value="Anti-sigma-factor_SerPK"/>
</dbReference>
<keyword evidence="3" id="KW-0418">Kinase</keyword>
<dbReference type="OrthoDB" id="5243175at2"/>
<evidence type="ECO:0000259" key="2">
    <source>
        <dbReference type="Pfam" id="PF13581"/>
    </source>
</evidence>
<dbReference type="InterPro" id="IPR036890">
    <property type="entry name" value="HATPase_C_sf"/>
</dbReference>
<keyword evidence="3" id="KW-0808">Transferase</keyword>
<dbReference type="CDD" id="cd16936">
    <property type="entry name" value="HATPase_RsbW-like"/>
    <property type="match status" value="1"/>
</dbReference>
<dbReference type="AlphaFoldDB" id="A0A2N3WVW3"/>
<reference evidence="3 4" key="1">
    <citation type="submission" date="2017-12" db="EMBL/GenBank/DDBJ databases">
        <title>Sequencing the genomes of 1000 Actinobacteria strains.</title>
        <authorList>
            <person name="Klenk H.-P."/>
        </authorList>
    </citation>
    <scope>NUCLEOTIDE SEQUENCE [LARGE SCALE GENOMIC DNA]</scope>
    <source>
        <strain evidence="3 4">DSM 44489</strain>
    </source>
</reference>
<proteinExistence type="predicted"/>
<evidence type="ECO:0000256" key="1">
    <source>
        <dbReference type="ARBA" id="ARBA00022527"/>
    </source>
</evidence>